<feature type="domain" description="CUB" evidence="16">
    <location>
        <begin position="1458"/>
        <end position="1569"/>
    </location>
</feature>
<feature type="signal peptide" evidence="15">
    <location>
        <begin position="1"/>
        <end position="27"/>
    </location>
</feature>
<evidence type="ECO:0000259" key="16">
    <source>
        <dbReference type="PROSITE" id="PS01180"/>
    </source>
</evidence>
<dbReference type="SUPFAM" id="SSF49854">
    <property type="entry name" value="Spermadhesin, CUB domain"/>
    <property type="match status" value="26"/>
</dbReference>
<dbReference type="Pfam" id="PF12661">
    <property type="entry name" value="hEGF"/>
    <property type="match status" value="1"/>
</dbReference>
<feature type="domain" description="CUB" evidence="16">
    <location>
        <begin position="2292"/>
        <end position="2413"/>
    </location>
</feature>
<feature type="disulfide bond" evidence="14">
    <location>
        <begin position="230"/>
        <end position="239"/>
    </location>
</feature>
<feature type="domain" description="EGF-like" evidence="17">
    <location>
        <begin position="161"/>
        <end position="197"/>
    </location>
</feature>
<dbReference type="FunFam" id="2.10.25.10:FF:000260">
    <property type="entry name" value="Notch receptor 4"/>
    <property type="match status" value="1"/>
</dbReference>
<feature type="domain" description="CUB" evidence="16">
    <location>
        <begin position="2928"/>
        <end position="3040"/>
    </location>
</feature>
<feature type="disulfide bond" evidence="13">
    <location>
        <begin position="997"/>
        <end position="1024"/>
    </location>
</feature>
<dbReference type="PROSITE" id="PS00010">
    <property type="entry name" value="ASX_HYDROXYL"/>
    <property type="match status" value="2"/>
</dbReference>
<evidence type="ECO:0000256" key="10">
    <source>
        <dbReference type="ARBA" id="ARBA00023136"/>
    </source>
</evidence>
<dbReference type="FunFam" id="2.60.120.290:FF:000092">
    <property type="entry name" value="Cubilin homolog"/>
    <property type="match status" value="1"/>
</dbReference>
<dbReference type="PROSITE" id="PS50026">
    <property type="entry name" value="EGF_3"/>
    <property type="match status" value="4"/>
</dbReference>
<sequence>MKGAAGSRLLWCLGLLLVTDKWLRVEGFVNSPKIISKDGNLIFESGANRNISFRLTGTSRLTINEEYDVLDLLLATGGGSKKRSGGGAKDEWTSSEDIVDVRELAYQLADFERRAFGPNGLNVMLRQQLNRTRGSLALMRRFQTRLRAVENKVDRMKTQLEANGCANAPCENGGTCYNTYSGFRCQCRPAFEGTKCEVDVNECALYEGTDLGCQNGAQCQNQFGTYSCLCQQGWHGMHCTQRRADCSQASAWELCGHGSCVPSSDDAGYRCLCDAGWKTNGLTPVCGVDVDECDEASAAHTPCSTKCINLPGSFTCAPCAAGLTGNGVSCRDVDECQTNNGGCSQSPRVDCINTYGSHICGQCPLGWTGDGFKCERQGPGPGLIDGTGSDSKPATIGNCADRSLCYPGASCYEISGTAVCACPAGMVGFGIGPNGCVNGTARNCQNNPCLNNGICVDSGPSNVTCMCLTGFHPPICEPDPSPCDNNPCKNGGSCRPTTGQGNGDGFVCQCLPGYRDRLCSTRFSSCNALLVGTSGRLKYPPEGTGYEHNAQCAWVIRTNESLVVNVTFHSFDLEDATECRFDWLQVNDGRSAAAQIIGRYCGNHLPHGGNIISSGNQLYLWFRSDNSTAKEGFDLTWTSMQPQCGGRVEFETHGTLASPGSPGNYPKNRDCRWTLLAPIDKRIKLTFFSLQLERHDNCNFDYVQIKDTISGRQLAKYCSSGQPAPLLLATHQAEIHFHSDADGSDTGFQLHYSVEERIPGCGGVFTAREGTISGSSGASQDATAGDPMSCEYEIRLALGELIALQLELLTLGPQDCLEVLDVLDGNVTVLQAKICGSDARGSNLPAYTSLSNRLKIKFYASAGLFRLRYRAACSFTFDSEVGTLTSTGYPNMPRGDRSCSYTIRTAPNTVISVRKIDFQLKSGENDEDDAGCLTTSLRVNDGLNRQILGPYCGAKQPPEEFLSQTNYLQYQLTTDTDTRGRGFKLEYRAVPVANDKCGGVHTRPGDNIRLPVNGMGEYANDATCYWVILAPPNKGIRLHWISFELEGSMDCSFDYVEIFDRLDAQLGSSTAKSLAKYCDNRLPEDLMSHSRQLVIKFTSDYSESDGGFELSYTFEDMGQCGGHIHASAGELSSPSYPMLYSNGLDCDWRLTGARDELLEIQMEVFDLEQSANCSADYLEVMNGGGTDSPLIGRFCGTTIPTRIPSFSNELTLRLHTDAANTARGFRLRWRIFGSGCGGRLRANSGVITSPRYPNAYPHMAHCEWRLTVHQGSGITLLIEDLELESLANCYYDSVKIYNGPWLSGQKPDRTLCQQPTPRDRVIQVDSNEATIVFDTDSSNAMRGFRISYKANCVRNLTATSGTLESLNYMEPFTEDMPINCSWTIHAPKGNSIRLELSHMQRHEEHLPTDLRDGLYVVDGQNIQKLLAPKALNASGEVITVVHNASTLSFLMDYQVVGCMEELRGESGSFHSPNYPGMYPNSMECYWQINVERDHLIKLTITEMDLEESVNCTKDALTVSNHMSEVQVHERHCGSTKKLILTSSGNRMHVRFISDGSHNGKGFEAKYQAVKATCGGTISTRNGVIQSPNYPGNYPEGSHCEWQVEVSKHHRIVFDVQDLDMESGYSCSWDYLEAFDVTEDDGENRQLFKICDKDEDESGKPKMSATNVALVRFVSDDSVSRKGFRLHFHETCGQTVSIDESDFEYIQMGRQASRNESCLWVLQAQEPNKRIIFTVTHIKLREEEEVGGSHYRTEGDCMPEGVHIYEGTEVKGTPRLQFCHSHPPALISNGQALTISVPLLLVEEFEAHYMTMDTACGSYYNALSGRFSTPYYPSSYPVNIECMWYLEANVGNSLSVTFESMDLEDSEGCNRDYLEVREESESGKLIGVYCGNQLPGTIRSRGSLWMAFKSDDDNVGEGFIVSYSYEHHNELNGTDGIVESPHYPSQFQDAQHPYSWRITVDKDYVVVLSVQHLRDVDQPHLRFYDGYSDIGARIEVTDPDEPIRSSSNVLYFTASRGPFRLSWQRLSKEDLRSNRTAEAQMRLCGNELVSVGQAAVTFHSPGYPNGYENGLDCAWSLVASDPGMHAVLSLIRVDLEVFGGENECIADYVRISSGSDLQHWSEPSKICSLRNETSGRTYHGKPHLRVEFVTDGSVNQTGFSGLLRTACGSDIASAKGEVNITEVVRRSSMRINECVWTLKVRQGRRIKIDFPQSLLQNSNLAGPSSGSSGCDNFLLLRNGLDEDSPFLGHGKYCEDNIQDTLETTSNRAYVKFRYWGTARFLVSFRFEELSHACSRRIELKAATDEELISSPYYPNLPHPHSECVWIVTAPPQHRIMLHFRGKFDLTAASKASGDCQQEYVAVNDGSTELRPELGRFCGQRSPDTIYSSGSQLRIHYYTDVTEPHIGFQASVKLASCGGAYYSPDGVIASPPRELLQIHSEEGQPLEECVYTIELEKGNTIELHSQFIKLPAAVNGNCSQHSHLLLEEMEAFGSAGVERISDRLLVCGSEEKNLIGETNKIVLRYRLLDGLPPEDQGFRITYSSVGSRCGETIFAMQGVLQTPGYPDGVRTPVHCVWKLEVPKGRRVRLEIVDFNTGSGNVTRGVGGFISSFRGRLIIANDHKMQSILGRYTNNPPEEVISSDNTMGIDTFLLPINQLRGFRFRFWAYGTSLCQSLDLQENVTKQMTFERTNVTSLVHCSYDIQPPVNSTVLILVKEYNTSSVMMRNTHLCSLISPLKLNRLSKSEALLPRLLCDFETRPQRPVIRVPFSIQMTVSAGVRNSLTNLILGYSMQACGGVHNLEPGDNMTVRQPSGMEGIRGAIDCAWAIGSYADEMTEDDSALQDLQLEVSIRVNLPTPALAPGSTEVRCQHHFLTVYNGPDQNSPKLGEYCQEDVAVNMVVERGLFLEYHADQFNPNATFNVSIKYGSGCGGRLKHPYRSIEFYEQYKNNVECIWEVEAEAGYHIGLSFLNRFFIEDSPGCTKDYLLVQQRDDANGNWTDLRRICGRSAPDQINSTARFMQLIFRSDGDTVGQGFLAKFERNCGGPLYADDEEQMLSSPNYPLGYDKGLYCNWTIKPRNPEVARGVLVSFVEFDLEHAPIVQCLFDNLTVITRDDKDHVSQAVLCGVKQNHEYRALESINLVLRSDNSFAGRGFLLRYSTRLCGGVVSKTGVVESPRQHTDNSLPPSSDCYWNLTAPEGHKFTVKFQLLDFEPHTNCAYDGVEIFAGAVPLERERRGRFCGRINEDLPVISIPQSRGLIHSYSDDRDPSRGFKALVRIVPNCDEQILVNSSARYIFVKFSKANGYDANLDCQIVFRVHRDQQISLEFRSFHVELSADCRKDYVELRDGAGPFADLIGRFCGQDQPPTLTTTRHTLFLRFVTDDQVNDSGFEVAISAVPRLCGSPEIRLASDGVKQVTMSSPSREPGGNYANGVACFWKIIGDKPLSLHFLSFDVEGPDANGSCVADYLKVYNSEDAQLVEQGYGTELIFNGHTSAHNYINYATEHVYCGNAKPDTYFANANEINLKFRSNGMETRPGFQLQITLASNCERHYGGLQGRVYVSETSDCDVMIQAPANHTLSLYYTELVFSSYDCDVEHLEVYDRTNRSLQRVCGYVDMGKSLFTYTDQVRLHVVTGSYLTSLDLTYLASPVEKGPGCGGQFYNTQGIFANPFYPENVRNNTDCRWIVRVPSNNKVLLTFEAFNLGSKTTCHTDYLQILEQDDAGEEREVRRFCGEDNPKVYKSPRSQVVVRFHKTVNYDGVGWVIRFAGVYSNYQIPRHLLGFR</sequence>
<evidence type="ECO:0000256" key="14">
    <source>
        <dbReference type="PROSITE-ProRule" id="PRU00076"/>
    </source>
</evidence>
<organism evidence="18 19">
    <name type="scientific">Drosophila kikkawai</name>
    <name type="common">Fruit fly</name>
    <dbReference type="NCBI Taxonomy" id="30033"/>
    <lineage>
        <taxon>Eukaryota</taxon>
        <taxon>Metazoa</taxon>
        <taxon>Ecdysozoa</taxon>
        <taxon>Arthropoda</taxon>
        <taxon>Hexapoda</taxon>
        <taxon>Insecta</taxon>
        <taxon>Pterygota</taxon>
        <taxon>Neoptera</taxon>
        <taxon>Endopterygota</taxon>
        <taxon>Diptera</taxon>
        <taxon>Brachycera</taxon>
        <taxon>Muscomorpha</taxon>
        <taxon>Ephydroidea</taxon>
        <taxon>Drosophilidae</taxon>
        <taxon>Drosophila</taxon>
        <taxon>Sophophora</taxon>
    </lineage>
</organism>
<evidence type="ECO:0000256" key="15">
    <source>
        <dbReference type="SAM" id="SignalP"/>
    </source>
</evidence>
<feature type="domain" description="CUB" evidence="16">
    <location>
        <begin position="3161"/>
        <end position="3277"/>
    </location>
</feature>
<feature type="domain" description="CUB" evidence="16">
    <location>
        <begin position="1120"/>
        <end position="1232"/>
    </location>
</feature>
<dbReference type="FunFam" id="2.60.120.290:FF:000091">
    <property type="entry name" value="Cubilin homolog"/>
    <property type="match status" value="1"/>
</dbReference>
<dbReference type="InterPro" id="IPR049883">
    <property type="entry name" value="NOTCH1_EGF-like"/>
</dbReference>
<evidence type="ECO:0000256" key="1">
    <source>
        <dbReference type="ARBA" id="ARBA00004202"/>
    </source>
</evidence>
<gene>
    <name evidence="19" type="primary">Cubn</name>
</gene>
<dbReference type="GO" id="GO:0005509">
    <property type="term" value="F:calcium ion binding"/>
    <property type="evidence" value="ECO:0007669"/>
    <property type="project" value="InterPro"/>
</dbReference>
<evidence type="ECO:0000256" key="6">
    <source>
        <dbReference type="ARBA" id="ARBA00022729"/>
    </source>
</evidence>
<dbReference type="FunFam" id="2.60.120.290:FF:000013">
    <property type="entry name" value="Membrane frizzled-related protein"/>
    <property type="match status" value="4"/>
</dbReference>
<dbReference type="CDD" id="cd22201">
    <property type="entry name" value="cubilin_NTD"/>
    <property type="match status" value="1"/>
</dbReference>
<evidence type="ECO:0000256" key="12">
    <source>
        <dbReference type="ARBA" id="ARBA00023180"/>
    </source>
</evidence>
<keyword evidence="6 15" id="KW-0732">Signal</keyword>
<reference evidence="19" key="1">
    <citation type="submission" date="2025-08" db="UniProtKB">
        <authorList>
            <consortium name="RefSeq"/>
        </authorList>
    </citation>
    <scope>IDENTIFICATION</scope>
    <source>
        <strain evidence="19">14028-0561.14</strain>
        <tissue evidence="19">Whole fly</tissue>
    </source>
</reference>
<feature type="disulfide bond" evidence="13">
    <location>
        <begin position="644"/>
        <end position="671"/>
    </location>
</feature>
<dbReference type="FunFam" id="2.60.120.290:FF:000060">
    <property type="entry name" value="Cubilin homolog"/>
    <property type="match status" value="1"/>
</dbReference>
<comment type="subcellular location">
    <subcellularLocation>
        <location evidence="1">Cell membrane</location>
        <topology evidence="1">Peripheral membrane protein</topology>
    </subcellularLocation>
</comment>
<dbReference type="Gene3D" id="2.10.25.10">
    <property type="entry name" value="Laminin"/>
    <property type="match status" value="6"/>
</dbReference>
<dbReference type="InterPro" id="IPR000859">
    <property type="entry name" value="CUB_dom"/>
</dbReference>
<dbReference type="RefSeq" id="XP_017030208.1">
    <property type="nucleotide sequence ID" value="XM_017174719.3"/>
</dbReference>
<dbReference type="InterPro" id="IPR018097">
    <property type="entry name" value="EGF_Ca-bd_CS"/>
</dbReference>
<dbReference type="PROSITE" id="PS01180">
    <property type="entry name" value="CUB"/>
    <property type="match status" value="24"/>
</dbReference>
<feature type="domain" description="CUB" evidence="16">
    <location>
        <begin position="1352"/>
        <end position="1452"/>
    </location>
</feature>
<evidence type="ECO:0000256" key="11">
    <source>
        <dbReference type="ARBA" id="ARBA00023157"/>
    </source>
</evidence>
<feature type="disulfide bond" evidence="14">
    <location>
        <begin position="187"/>
        <end position="196"/>
    </location>
</feature>
<accession>A0A6P4J6P8</accession>
<evidence type="ECO:0000256" key="9">
    <source>
        <dbReference type="ARBA" id="ARBA00022927"/>
    </source>
</evidence>
<keyword evidence="2" id="KW-0813">Transport</keyword>
<feature type="chain" id="PRO_5027654627" evidence="15">
    <location>
        <begin position="28"/>
        <end position="3781"/>
    </location>
</feature>
<feature type="domain" description="CUB" evidence="16">
    <location>
        <begin position="3280"/>
        <end position="3395"/>
    </location>
</feature>
<protein>
    <submittedName>
        <fullName evidence="19">Cubilin homolog</fullName>
    </submittedName>
</protein>
<evidence type="ECO:0000256" key="5">
    <source>
        <dbReference type="ARBA" id="ARBA00022723"/>
    </source>
</evidence>
<keyword evidence="3" id="KW-1003">Cell membrane</keyword>
<dbReference type="InterPro" id="IPR001881">
    <property type="entry name" value="EGF-like_Ca-bd_dom"/>
</dbReference>
<feature type="domain" description="CUB" evidence="16">
    <location>
        <begin position="2547"/>
        <end position="2666"/>
    </location>
</feature>
<feature type="domain" description="EGF-like" evidence="17">
    <location>
        <begin position="440"/>
        <end position="477"/>
    </location>
</feature>
<dbReference type="PANTHER" id="PTHR24251">
    <property type="entry name" value="OVOCHYMASE-RELATED"/>
    <property type="match status" value="1"/>
</dbReference>
<evidence type="ECO:0000256" key="8">
    <source>
        <dbReference type="ARBA" id="ARBA00022837"/>
    </source>
</evidence>
<feature type="domain" description="CUB" evidence="16">
    <location>
        <begin position="997"/>
        <end position="1115"/>
    </location>
</feature>
<feature type="domain" description="CUB" evidence="16">
    <location>
        <begin position="2793"/>
        <end position="2925"/>
    </location>
</feature>
<feature type="domain" description="CUB" evidence="16">
    <location>
        <begin position="2415"/>
        <end position="2543"/>
    </location>
</feature>
<dbReference type="FunFam" id="2.10.25.10:FF:000379">
    <property type="entry name" value="Cubilin"/>
    <property type="match status" value="1"/>
</dbReference>
<evidence type="ECO:0000313" key="18">
    <source>
        <dbReference type="Proteomes" id="UP001652661"/>
    </source>
</evidence>
<dbReference type="SUPFAM" id="SSF57184">
    <property type="entry name" value="Growth factor receptor domain"/>
    <property type="match status" value="1"/>
</dbReference>
<dbReference type="SMART" id="SM00042">
    <property type="entry name" value="CUB"/>
    <property type="match status" value="25"/>
</dbReference>
<feature type="domain" description="CUB" evidence="16">
    <location>
        <begin position="761"/>
        <end position="872"/>
    </location>
</feature>
<evidence type="ECO:0000256" key="4">
    <source>
        <dbReference type="ARBA" id="ARBA00022536"/>
    </source>
</evidence>
<feature type="domain" description="CUB" evidence="16">
    <location>
        <begin position="644"/>
        <end position="755"/>
    </location>
</feature>
<dbReference type="InterPro" id="IPR009030">
    <property type="entry name" value="Growth_fac_rcpt_cys_sf"/>
</dbReference>
<evidence type="ECO:0000259" key="17">
    <source>
        <dbReference type="PROSITE" id="PS50026"/>
    </source>
</evidence>
<evidence type="ECO:0000313" key="19">
    <source>
        <dbReference type="RefSeq" id="XP_017030208.1"/>
    </source>
</evidence>
<dbReference type="CDD" id="cd00041">
    <property type="entry name" value="CUB"/>
    <property type="match status" value="19"/>
</dbReference>
<keyword evidence="12" id="KW-0325">Glycoprotein</keyword>
<proteinExistence type="predicted"/>
<feature type="domain" description="CUB" evidence="16">
    <location>
        <begin position="2166"/>
        <end position="2286"/>
    </location>
</feature>
<feature type="domain" description="EGF-like" evidence="17">
    <location>
        <begin position="199"/>
        <end position="240"/>
    </location>
</feature>
<dbReference type="Proteomes" id="UP001652661">
    <property type="component" value="Chromosome X"/>
</dbReference>
<evidence type="ECO:0000256" key="3">
    <source>
        <dbReference type="ARBA" id="ARBA00022475"/>
    </source>
</evidence>
<dbReference type="PROSITE" id="PS01186">
    <property type="entry name" value="EGF_2"/>
    <property type="match status" value="3"/>
</dbReference>
<keyword evidence="10" id="KW-0472">Membrane</keyword>
<feature type="domain" description="EGF-like" evidence="17">
    <location>
        <begin position="479"/>
        <end position="520"/>
    </location>
</feature>
<dbReference type="Gene3D" id="2.60.120.290">
    <property type="entry name" value="Spermadhesin, CUB domain"/>
    <property type="match status" value="25"/>
</dbReference>
<dbReference type="FunFam" id="2.60.120.290:FF:000005">
    <property type="entry name" value="Procollagen C-endopeptidase enhancer 1"/>
    <property type="match status" value="2"/>
</dbReference>
<feature type="disulfide bond" evidence="13">
    <location>
        <begin position="3161"/>
        <end position="3188"/>
    </location>
</feature>
<dbReference type="GO" id="GO:0015031">
    <property type="term" value="P:protein transport"/>
    <property type="evidence" value="ECO:0007669"/>
    <property type="project" value="UniProtKB-KW"/>
</dbReference>
<dbReference type="Pfam" id="PF00431">
    <property type="entry name" value="CUB"/>
    <property type="match status" value="20"/>
</dbReference>
<keyword evidence="18" id="KW-1185">Reference proteome</keyword>
<dbReference type="FunFam" id="2.60.120.290:FF:000068">
    <property type="entry name" value="Metalloendopeptidase"/>
    <property type="match status" value="1"/>
</dbReference>
<keyword evidence="5" id="KW-0479">Metal-binding</keyword>
<dbReference type="InterPro" id="IPR013032">
    <property type="entry name" value="EGF-like_CS"/>
</dbReference>
<evidence type="ECO:0000256" key="13">
    <source>
        <dbReference type="PROSITE-ProRule" id="PRU00059"/>
    </source>
</evidence>
<evidence type="ECO:0000256" key="2">
    <source>
        <dbReference type="ARBA" id="ARBA00022448"/>
    </source>
</evidence>
<keyword evidence="8" id="KW-0106">Calcium</keyword>
<dbReference type="CDD" id="cd00054">
    <property type="entry name" value="EGF_CA"/>
    <property type="match status" value="6"/>
</dbReference>
<dbReference type="GO" id="GO:0005886">
    <property type="term" value="C:plasma membrane"/>
    <property type="evidence" value="ECO:0007669"/>
    <property type="project" value="UniProtKB-SubCell"/>
</dbReference>
<dbReference type="SMART" id="SM00181">
    <property type="entry name" value="EGF"/>
    <property type="match status" value="8"/>
</dbReference>
<feature type="domain" description="CUB" evidence="16">
    <location>
        <begin position="873"/>
        <end position="990"/>
    </location>
</feature>
<feature type="disulfide bond" evidence="14">
    <location>
        <begin position="467"/>
        <end position="476"/>
    </location>
</feature>
<feature type="disulfide bond" evidence="14">
    <location>
        <begin position="510"/>
        <end position="519"/>
    </location>
</feature>
<dbReference type="SMART" id="SM00179">
    <property type="entry name" value="EGF_CA"/>
    <property type="match status" value="7"/>
</dbReference>
<feature type="domain" description="CUB" evidence="16">
    <location>
        <begin position="526"/>
        <end position="640"/>
    </location>
</feature>
<evidence type="ECO:0000256" key="7">
    <source>
        <dbReference type="ARBA" id="ARBA00022737"/>
    </source>
</evidence>
<feature type="domain" description="CUB" evidence="16">
    <location>
        <begin position="1815"/>
        <end position="1925"/>
    </location>
</feature>
<dbReference type="InterPro" id="IPR000152">
    <property type="entry name" value="EGF-type_Asp/Asn_hydroxyl_site"/>
</dbReference>
<feature type="domain" description="CUB" evidence="16">
    <location>
        <begin position="1236"/>
        <end position="1351"/>
    </location>
</feature>
<dbReference type="InterPro" id="IPR035914">
    <property type="entry name" value="Sperma_CUB_dom_sf"/>
</dbReference>
<keyword evidence="7" id="KW-0677">Repeat</keyword>
<comment type="caution">
    <text evidence="14">Lacks conserved residue(s) required for the propagation of feature annotation.</text>
</comment>
<feature type="domain" description="CUB" evidence="16">
    <location>
        <begin position="1691"/>
        <end position="1811"/>
    </location>
</feature>
<dbReference type="Pfam" id="PF07645">
    <property type="entry name" value="EGF_CA"/>
    <property type="match status" value="3"/>
</dbReference>
<feature type="domain" description="CUB" evidence="16">
    <location>
        <begin position="3041"/>
        <end position="3159"/>
    </location>
</feature>
<feature type="disulfide bond" evidence="13">
    <location>
        <begin position="2166"/>
        <end position="2193"/>
    </location>
</feature>
<dbReference type="SUPFAM" id="SSF57196">
    <property type="entry name" value="EGF/Laminin"/>
    <property type="match status" value="4"/>
</dbReference>
<dbReference type="PROSITE" id="PS01187">
    <property type="entry name" value="EGF_CA"/>
    <property type="match status" value="1"/>
</dbReference>
<keyword evidence="11 14" id="KW-1015">Disulfide bond</keyword>
<feature type="domain" description="CUB" evidence="16">
    <location>
        <begin position="2043"/>
        <end position="2165"/>
    </location>
</feature>
<dbReference type="InterPro" id="IPR000742">
    <property type="entry name" value="EGF"/>
</dbReference>
<dbReference type="PROSITE" id="PS00022">
    <property type="entry name" value="EGF_1"/>
    <property type="match status" value="2"/>
</dbReference>
<name>A0A6P4J6P8_DROKI</name>
<feature type="domain" description="CUB" evidence="16">
    <location>
        <begin position="3399"/>
        <end position="3543"/>
    </location>
</feature>
<feature type="domain" description="CUB" evidence="16">
    <location>
        <begin position="1573"/>
        <end position="1690"/>
    </location>
</feature>
<keyword evidence="9" id="KW-0653">Protein transport</keyword>
<dbReference type="OrthoDB" id="10009301at2759"/>
<keyword evidence="4 14" id="KW-0245">EGF-like domain</keyword>
<feature type="domain" description="CUB" evidence="16">
    <location>
        <begin position="3654"/>
        <end position="3767"/>
    </location>
</feature>